<dbReference type="NCBIfam" id="TIGR00868">
    <property type="entry name" value="hCaCC"/>
    <property type="match status" value="1"/>
</dbReference>
<dbReference type="NCBIfam" id="NF041940">
    <property type="entry name" value="choice_anch_X"/>
    <property type="match status" value="1"/>
</dbReference>
<dbReference type="HOGENOM" id="CLU_1122305_0_0_1"/>
<dbReference type="GeneTree" id="ENSGT00940000157555"/>
<dbReference type="InParanoid" id="F7DX69"/>
<keyword evidence="7" id="KW-0862">Zinc</keyword>
<dbReference type="GO" id="GO:0005229">
    <property type="term" value="F:intracellularly calcium-gated chloride channel activity"/>
    <property type="evidence" value="ECO:0000318"/>
    <property type="project" value="GO_Central"/>
</dbReference>
<dbReference type="InterPro" id="IPR002035">
    <property type="entry name" value="VWF_A"/>
</dbReference>
<feature type="domain" description="VWFA" evidence="12">
    <location>
        <begin position="291"/>
        <end position="461"/>
    </location>
</feature>
<dbReference type="Ensembl" id="ENSOANT00000021345.2">
    <property type="protein sequence ID" value="ENSOANP00000021342.2"/>
    <property type="gene ID" value="ENSOANG00000013532.2"/>
</dbReference>
<dbReference type="SUPFAM" id="SSF53300">
    <property type="entry name" value="vWA-like"/>
    <property type="match status" value="1"/>
</dbReference>
<evidence type="ECO:0000313" key="13">
    <source>
        <dbReference type="Ensembl" id="ENSOANP00000021342.2"/>
    </source>
</evidence>
<dbReference type="STRING" id="9258.ENSOANP00000021342"/>
<dbReference type="SMART" id="SM00327">
    <property type="entry name" value="VWA"/>
    <property type="match status" value="1"/>
</dbReference>
<evidence type="ECO:0000256" key="8">
    <source>
        <dbReference type="ARBA" id="ARBA00023049"/>
    </source>
</evidence>
<evidence type="ECO:0000256" key="11">
    <source>
        <dbReference type="SAM" id="SignalP"/>
    </source>
</evidence>
<dbReference type="CDD" id="cd00198">
    <property type="entry name" value="vWFA"/>
    <property type="match status" value="1"/>
</dbReference>
<dbReference type="GO" id="GO:0006508">
    <property type="term" value="P:proteolysis"/>
    <property type="evidence" value="ECO:0007669"/>
    <property type="project" value="UniProtKB-KW"/>
</dbReference>
<evidence type="ECO:0000256" key="10">
    <source>
        <dbReference type="ARBA" id="ARBA00023214"/>
    </source>
</evidence>
<dbReference type="PANTHER" id="PTHR10579">
    <property type="entry name" value="CALCIUM-ACTIVATED CHLORIDE CHANNEL REGULATOR"/>
    <property type="match status" value="1"/>
</dbReference>
<dbReference type="PANTHER" id="PTHR10579:SF42">
    <property type="entry name" value="CHLORIDE CHANNEL ACCESSORY 3B"/>
    <property type="match status" value="1"/>
</dbReference>
<dbReference type="AlphaFoldDB" id="F7DX69"/>
<evidence type="ECO:0000256" key="9">
    <source>
        <dbReference type="ARBA" id="ARBA00023180"/>
    </source>
</evidence>
<evidence type="ECO:0000256" key="6">
    <source>
        <dbReference type="ARBA" id="ARBA00022801"/>
    </source>
</evidence>
<comment type="similarity">
    <text evidence="1">Belongs to the CLCR family.</text>
</comment>
<feature type="signal peptide" evidence="11">
    <location>
        <begin position="1"/>
        <end position="21"/>
    </location>
</feature>
<proteinExistence type="inferred from homology"/>
<evidence type="ECO:0000256" key="7">
    <source>
        <dbReference type="ARBA" id="ARBA00022833"/>
    </source>
</evidence>
<protein>
    <recommendedName>
        <fullName evidence="12">VWFA domain-containing protein</fullName>
    </recommendedName>
</protein>
<dbReference type="GO" id="GO:0008237">
    <property type="term" value="F:metallopeptidase activity"/>
    <property type="evidence" value="ECO:0007669"/>
    <property type="project" value="UniProtKB-KW"/>
</dbReference>
<accession>F7DX69</accession>
<dbReference type="InterPro" id="IPR051266">
    <property type="entry name" value="CLCR"/>
</dbReference>
<dbReference type="PROSITE" id="PS50234">
    <property type="entry name" value="VWFA"/>
    <property type="match status" value="1"/>
</dbReference>
<evidence type="ECO:0000313" key="14">
    <source>
        <dbReference type="Proteomes" id="UP000002279"/>
    </source>
</evidence>
<keyword evidence="9" id="KW-0325">Glycoprotein</keyword>
<reference evidence="13 14" key="1">
    <citation type="journal article" date="2008" name="Nature">
        <title>Genome analysis of the platypus reveals unique signatures of evolution.</title>
        <authorList>
            <person name="Warren W.C."/>
            <person name="Hillier L.W."/>
            <person name="Marshall Graves J.A."/>
            <person name="Birney E."/>
            <person name="Ponting C.P."/>
            <person name="Grutzner F."/>
            <person name="Belov K."/>
            <person name="Miller W."/>
            <person name="Clarke L."/>
            <person name="Chinwalla A.T."/>
            <person name="Yang S.P."/>
            <person name="Heger A."/>
            <person name="Locke D.P."/>
            <person name="Miethke P."/>
            <person name="Waters P.D."/>
            <person name="Veyrunes F."/>
            <person name="Fulton L."/>
            <person name="Fulton B."/>
            <person name="Graves T."/>
            <person name="Wallis J."/>
            <person name="Puente X.S."/>
            <person name="Lopez-Otin C."/>
            <person name="Ordonez G.R."/>
            <person name="Eichler E.E."/>
            <person name="Chen L."/>
            <person name="Cheng Z."/>
            <person name="Deakin J.E."/>
            <person name="Alsop A."/>
            <person name="Thompson K."/>
            <person name="Kirby P."/>
            <person name="Papenfuss A.T."/>
            <person name="Wakefield M.J."/>
            <person name="Olender T."/>
            <person name="Lancet D."/>
            <person name="Huttley G.A."/>
            <person name="Smit A.F."/>
            <person name="Pask A."/>
            <person name="Temple-Smith P."/>
            <person name="Batzer M.A."/>
            <person name="Walker J.A."/>
            <person name="Konkel M.K."/>
            <person name="Harris R.S."/>
            <person name="Whittington C.M."/>
            <person name="Wong E.S."/>
            <person name="Gemmell N.J."/>
            <person name="Buschiazzo E."/>
            <person name="Vargas Jentzsch I.M."/>
            <person name="Merkel A."/>
            <person name="Schmitz J."/>
            <person name="Zemann A."/>
            <person name="Churakov G."/>
            <person name="Kriegs J.O."/>
            <person name="Brosius J."/>
            <person name="Murchison E.P."/>
            <person name="Sachidanandam R."/>
            <person name="Smith C."/>
            <person name="Hannon G.J."/>
            <person name="Tsend-Ayush E."/>
            <person name="McMillan D."/>
            <person name="Attenborough R."/>
            <person name="Rens W."/>
            <person name="Ferguson-Smith M."/>
            <person name="Lefevre C.M."/>
            <person name="Sharp J.A."/>
            <person name="Nicholas K.R."/>
            <person name="Ray D.A."/>
            <person name="Kube M."/>
            <person name="Reinhardt R."/>
            <person name="Pringle T.H."/>
            <person name="Taylor J."/>
            <person name="Jones R.C."/>
            <person name="Nixon B."/>
            <person name="Dacheux J.L."/>
            <person name="Niwa H."/>
            <person name="Sekita Y."/>
            <person name="Huang X."/>
            <person name="Stark A."/>
            <person name="Kheradpour P."/>
            <person name="Kellis M."/>
            <person name="Flicek P."/>
            <person name="Chen Y."/>
            <person name="Webber C."/>
            <person name="Hardison R."/>
            <person name="Nelson J."/>
            <person name="Hallsworth-Pepin K."/>
            <person name="Delehaunty K."/>
            <person name="Markovic C."/>
            <person name="Minx P."/>
            <person name="Feng Y."/>
            <person name="Kremitzki C."/>
            <person name="Mitreva M."/>
            <person name="Glasscock J."/>
            <person name="Wylie T."/>
            <person name="Wohldmann P."/>
            <person name="Thiru P."/>
            <person name="Nhan M.N."/>
            <person name="Pohl C.S."/>
            <person name="Smith S.M."/>
            <person name="Hou S."/>
            <person name="Nefedov M."/>
            <person name="de Jong P.J."/>
            <person name="Renfree M.B."/>
            <person name="Mardis E.R."/>
            <person name="Wilson R.K."/>
        </authorList>
    </citation>
    <scope>NUCLEOTIDE SEQUENCE [LARGE SCALE GENOMIC DNA]</scope>
    <source>
        <strain evidence="13 14">Glennie</strain>
    </source>
</reference>
<dbReference type="GO" id="GO:0005886">
    <property type="term" value="C:plasma membrane"/>
    <property type="evidence" value="ECO:0000318"/>
    <property type="project" value="GO_Central"/>
</dbReference>
<dbReference type="FunFam" id="3.40.50.410:FF:000034">
    <property type="entry name" value="calcium-activated chloride channel regulator 1"/>
    <property type="match status" value="1"/>
</dbReference>
<dbReference type="Pfam" id="PF13519">
    <property type="entry name" value="VWA_2"/>
    <property type="match status" value="1"/>
</dbReference>
<keyword evidence="8" id="KW-0482">Metalloprotease</keyword>
<feature type="chain" id="PRO_5028264275" description="VWFA domain-containing protein" evidence="11">
    <location>
        <begin position="22"/>
        <end position="972"/>
    </location>
</feature>
<evidence type="ECO:0000256" key="2">
    <source>
        <dbReference type="ARBA" id="ARBA00022448"/>
    </source>
</evidence>
<organism evidence="13 14">
    <name type="scientific">Ornithorhynchus anatinus</name>
    <name type="common">Duckbill platypus</name>
    <dbReference type="NCBI Taxonomy" id="9258"/>
    <lineage>
        <taxon>Eukaryota</taxon>
        <taxon>Metazoa</taxon>
        <taxon>Chordata</taxon>
        <taxon>Craniata</taxon>
        <taxon>Vertebrata</taxon>
        <taxon>Euteleostomi</taxon>
        <taxon>Mammalia</taxon>
        <taxon>Monotremata</taxon>
        <taxon>Ornithorhynchidae</taxon>
        <taxon>Ornithorhynchus</taxon>
    </lineage>
</organism>
<dbReference type="GO" id="GO:0046872">
    <property type="term" value="F:metal ion binding"/>
    <property type="evidence" value="ECO:0007669"/>
    <property type="project" value="UniProtKB-KW"/>
</dbReference>
<keyword evidence="4" id="KW-0479">Metal-binding</keyword>
<reference evidence="13" key="3">
    <citation type="submission" date="2025-09" db="UniProtKB">
        <authorList>
            <consortium name="Ensembl"/>
        </authorList>
    </citation>
    <scope>IDENTIFICATION</scope>
    <source>
        <strain evidence="13">Glennie</strain>
    </source>
</reference>
<evidence type="ECO:0000256" key="4">
    <source>
        <dbReference type="ARBA" id="ARBA00022723"/>
    </source>
</evidence>
<name>F7DX69_ORNAN</name>
<dbReference type="OMA" id="EHFEFKP"/>
<keyword evidence="10" id="KW-0868">Chloride</keyword>
<keyword evidence="14" id="KW-1185">Reference proteome</keyword>
<keyword evidence="5 11" id="KW-0732">Signal</keyword>
<reference evidence="13" key="2">
    <citation type="submission" date="2025-08" db="UniProtKB">
        <authorList>
            <consortium name="Ensembl"/>
        </authorList>
    </citation>
    <scope>IDENTIFICATION</scope>
    <source>
        <strain evidence="13">Glennie</strain>
    </source>
</reference>
<dbReference type="InterPro" id="IPR013642">
    <property type="entry name" value="CLCA_N"/>
</dbReference>
<keyword evidence="3" id="KW-0645">Protease</keyword>
<dbReference type="eggNOG" id="ENOG502QRRD">
    <property type="taxonomic scope" value="Eukaryota"/>
</dbReference>
<dbReference type="Pfam" id="PF08434">
    <property type="entry name" value="CLCA"/>
    <property type="match status" value="1"/>
</dbReference>
<dbReference type="Bgee" id="ENSOANG00000013532">
    <property type="expression patterns" value="Expressed in testis"/>
</dbReference>
<gene>
    <name evidence="13" type="primary">LOC100080995</name>
</gene>
<dbReference type="Gene3D" id="3.40.50.410">
    <property type="entry name" value="von Willebrand factor, type A domain"/>
    <property type="match status" value="1"/>
</dbReference>
<sequence length="972" mass="107940">MMSLVSVILILALHLLQEVKGSIQLNNNGYDGIAIAINPNIPEDKNIIQNIKDMVTEASTYLFHATGKRVYFRNVSILIPLTWTQRPEYLTPRLESYDKADVIVADPYLKYGNDPYTLQYRPYNNLLIYGPRGRVFVHEWAHLRWGVFDEYNIDKPFYISSQGTIEATRCSADVTGENIVQQCQGRSCINKPCRFDQETGLYEARCTFVPQKTQYAKESIMFMQSLDSVVEFCNAETHNTEAPNLQNKMCNHRSTWDVIMNSSDFNNLSPMAKMDRPLPTVFSLLQTKDRVACLVLDKSGSMSQEDRLNRMNQAAQVFLLQIVEVGSWVGMVTFDSVAQVQNNLSQIVQDDVRDELSSKLPKVADGGTSICSGLQLGFQVITQHLQTTEGSEIILLTDGEDSTMSSCFQEVKQSGAIIHTIALGKSAAKELEELANMTGGLRFSATDEVDQNGLIDAFSGLPSRSGNSSQRAIQVESTGLSLRGRQWLNGTVIIDSAIGNDTFFVVTWTTQTPEIFLRDPKGKIYQKSQFKIGDDLAIRTARLQIPGRAETGTWMYHLQNTSPSPQVLTMTVTSRAHDPQIPPIITTTHLSQTSAQFPSPMIIYCQVHQGFLPVLGANVTAIIEAGDGHVTTMALWDNGAGADVIKNDGIYSRYFTISQGNGRYSLKVRAQAKKNTARLGLRHHHSQALYIPGYIENGKTVMNPPRPEVKDDSVEVKAEDFGRTTSGGSFVAWGVPASPFPDVFPPSKIIDLEGKFEDDHVLLSWTAPGDDYDTGRGKLYKRISKNLLDLRDKFDHATLVNTSGLIPKDANIKETFTFKLETFKIENGTKIYVAIWATDEANHKSDVSNIVHLTKFIPPERPCSNAPNPNFRYNPIISISTIIWVAVGLVRRSPASSHCHPLHIPLLLSPHLPPTLPLLIPGVVYTCCLEFLSNSLLDTLHLASAPFNPLKLPSQRSPMTSFLPNPKAPTPS</sequence>
<keyword evidence="2" id="KW-0813">Transport</keyword>
<dbReference type="InterPro" id="IPR036465">
    <property type="entry name" value="vWFA_dom_sf"/>
</dbReference>
<evidence type="ECO:0000256" key="1">
    <source>
        <dbReference type="ARBA" id="ARBA00006398"/>
    </source>
</evidence>
<evidence type="ECO:0000259" key="12">
    <source>
        <dbReference type="PROSITE" id="PS50234"/>
    </source>
</evidence>
<evidence type="ECO:0000256" key="5">
    <source>
        <dbReference type="ARBA" id="ARBA00022729"/>
    </source>
</evidence>
<dbReference type="Proteomes" id="UP000002279">
    <property type="component" value="Chromosome 4"/>
</dbReference>
<keyword evidence="6" id="KW-0378">Hydrolase</keyword>
<dbReference type="FunFam" id="2.60.40.10:FF:001134">
    <property type="entry name" value="Calcium-activated chloride channel regulator 1"/>
    <property type="match status" value="1"/>
</dbReference>
<evidence type="ECO:0000256" key="3">
    <source>
        <dbReference type="ARBA" id="ARBA00022670"/>
    </source>
</evidence>
<dbReference type="InterPro" id="IPR004727">
    <property type="entry name" value="CLCA_chordata"/>
</dbReference>